<keyword evidence="6" id="KW-1185">Reference proteome</keyword>
<evidence type="ECO:0000313" key="5">
    <source>
        <dbReference type="EMBL" id="SHH22409.1"/>
    </source>
</evidence>
<dbReference type="STRING" id="634436.SAMN05216361_4079"/>
<dbReference type="PROSITE" id="PS50883">
    <property type="entry name" value="EAL"/>
    <property type="match status" value="1"/>
</dbReference>
<keyword evidence="1" id="KW-0812">Transmembrane</keyword>
<evidence type="ECO:0000259" key="4">
    <source>
        <dbReference type="PROSITE" id="PS50887"/>
    </source>
</evidence>
<dbReference type="SUPFAM" id="SSF141868">
    <property type="entry name" value="EAL domain-like"/>
    <property type="match status" value="1"/>
</dbReference>
<dbReference type="GO" id="GO:0007165">
    <property type="term" value="P:signal transduction"/>
    <property type="evidence" value="ECO:0007669"/>
    <property type="project" value="InterPro"/>
</dbReference>
<reference evidence="6" key="1">
    <citation type="submission" date="2016-11" db="EMBL/GenBank/DDBJ databases">
        <authorList>
            <person name="Varghese N."/>
            <person name="Submissions S."/>
        </authorList>
    </citation>
    <scope>NUCLEOTIDE SEQUENCE [LARGE SCALE GENOMIC DNA]</scope>
    <source>
        <strain evidence="6">CGMCC 1.8995</strain>
    </source>
</reference>
<dbReference type="GO" id="GO:0071111">
    <property type="term" value="F:cyclic-guanylate-specific phosphodiesterase activity"/>
    <property type="evidence" value="ECO:0007669"/>
    <property type="project" value="InterPro"/>
</dbReference>
<dbReference type="GO" id="GO:0016020">
    <property type="term" value="C:membrane"/>
    <property type="evidence" value="ECO:0007669"/>
    <property type="project" value="InterPro"/>
</dbReference>
<keyword evidence="1" id="KW-0472">Membrane</keyword>
<evidence type="ECO:0000256" key="1">
    <source>
        <dbReference type="SAM" id="Phobius"/>
    </source>
</evidence>
<dbReference type="Pfam" id="PF00990">
    <property type="entry name" value="GGDEF"/>
    <property type="match status" value="1"/>
</dbReference>
<dbReference type="PROSITE" id="PS50885">
    <property type="entry name" value="HAMP"/>
    <property type="match status" value="1"/>
</dbReference>
<dbReference type="CDD" id="cd01948">
    <property type="entry name" value="EAL"/>
    <property type="match status" value="1"/>
</dbReference>
<dbReference type="Gene3D" id="6.10.340.10">
    <property type="match status" value="1"/>
</dbReference>
<gene>
    <name evidence="5" type="ORF">SAMN05216361_4079</name>
</gene>
<dbReference type="InterPro" id="IPR035919">
    <property type="entry name" value="EAL_sf"/>
</dbReference>
<feature type="domain" description="HAMP" evidence="3">
    <location>
        <begin position="188"/>
        <end position="241"/>
    </location>
</feature>
<dbReference type="Gene3D" id="3.20.20.450">
    <property type="entry name" value="EAL domain"/>
    <property type="match status" value="1"/>
</dbReference>
<dbReference type="InterPro" id="IPR000160">
    <property type="entry name" value="GGDEF_dom"/>
</dbReference>
<dbReference type="CDD" id="cd01949">
    <property type="entry name" value="GGDEF"/>
    <property type="match status" value="1"/>
</dbReference>
<proteinExistence type="predicted"/>
<evidence type="ECO:0000313" key="6">
    <source>
        <dbReference type="Proteomes" id="UP000184520"/>
    </source>
</evidence>
<dbReference type="Gene3D" id="3.30.70.270">
    <property type="match status" value="1"/>
</dbReference>
<dbReference type="EMBL" id="FQWD01000007">
    <property type="protein sequence ID" value="SHH22409.1"/>
    <property type="molecule type" value="Genomic_DNA"/>
</dbReference>
<dbReference type="PROSITE" id="PS50887">
    <property type="entry name" value="GGDEF"/>
    <property type="match status" value="1"/>
</dbReference>
<dbReference type="OrthoDB" id="9176779at2"/>
<dbReference type="RefSeq" id="WP_073325020.1">
    <property type="nucleotide sequence ID" value="NZ_FQWD01000007.1"/>
</dbReference>
<feature type="transmembrane region" description="Helical" evidence="1">
    <location>
        <begin position="6"/>
        <end position="29"/>
    </location>
</feature>
<dbReference type="SMART" id="SM00304">
    <property type="entry name" value="HAMP"/>
    <property type="match status" value="1"/>
</dbReference>
<dbReference type="SMART" id="SM00052">
    <property type="entry name" value="EAL"/>
    <property type="match status" value="1"/>
</dbReference>
<dbReference type="PANTHER" id="PTHR33121:SF70">
    <property type="entry name" value="SIGNALING PROTEIN YKOW"/>
    <property type="match status" value="1"/>
</dbReference>
<dbReference type="InterPro" id="IPR003660">
    <property type="entry name" value="HAMP_dom"/>
</dbReference>
<dbReference type="Proteomes" id="UP000184520">
    <property type="component" value="Unassembled WGS sequence"/>
</dbReference>
<dbReference type="PANTHER" id="PTHR33121">
    <property type="entry name" value="CYCLIC DI-GMP PHOSPHODIESTERASE PDEF"/>
    <property type="match status" value="1"/>
</dbReference>
<dbReference type="InterPro" id="IPR043128">
    <property type="entry name" value="Rev_trsase/Diguanyl_cyclase"/>
</dbReference>
<feature type="domain" description="EAL" evidence="2">
    <location>
        <begin position="433"/>
        <end position="686"/>
    </location>
</feature>
<sequence>MFSSIRTAMVVILSVVVMSSSASVLWLTVSEHEQLFLESQQNNLFALTRNMANDLVPFMEQSPRDTFSLNVVLLRLEPYRNVINATIFDNDHQLVEFYVGLQGRRVDEAMLPASYKPSDMTMGISISDGKLYSLERIGEQAFPVGYLLIVVDLNKSLSESRRSLVFRTMPWALLLLSSTILLSFALLRQAFRPLDAVTRFTQSVTEHKDYTSRHTVRGTAEIRRLGQHINRLMETIEEELNINQQQTKTLMEQQVTMTRLANFDSLTGLPNRQFVMDTIKIELARARRANDDLILMFFDLDGFKGINDSLGHETGDLILIEVAERVKTILRDGDILARLGGDEFLIIPDRDATELNMITVSERVLSAFTEPFKLNGLSLKLGVSIGVAKAKEAGYELSQLVSNADLAMYRSKARGRGVYTIFSPEMSESHKRKIMIANSIDTAIEENQFCLYYQPKVDGNGIQVGFEALIRWHHPEMGNIMPGEFILVAEQSGKITAITQWVIRRACEELHQITDRFSSRVRVAINLSVHDLRHSDLFDWIYSAFQEYNVNPRNIEFEVTESAYLDNFDSSEKLFKRLHNLGCKIALDDFGTGYSSLSYLTQITIDTLKIDRQFVTQIETSERCRLVTVSIIDLAKRLSLKICAEGVETESQWDYLRAQGCDTVQGYLFSKPVPLHELKDNHQDIPHDFTNYRIDI</sequence>
<dbReference type="Pfam" id="PF00563">
    <property type="entry name" value="EAL"/>
    <property type="match status" value="1"/>
</dbReference>
<name>A0A1M5R8L8_9ALTE</name>
<evidence type="ECO:0000259" key="3">
    <source>
        <dbReference type="PROSITE" id="PS50885"/>
    </source>
</evidence>
<dbReference type="CDD" id="cd06225">
    <property type="entry name" value="HAMP"/>
    <property type="match status" value="1"/>
</dbReference>
<accession>A0A1M5R8L8</accession>
<dbReference type="InterPro" id="IPR029787">
    <property type="entry name" value="Nucleotide_cyclase"/>
</dbReference>
<keyword evidence="1" id="KW-1133">Transmembrane helix</keyword>
<organism evidence="5 6">
    <name type="scientific">Marisediminitalea aggregata</name>
    <dbReference type="NCBI Taxonomy" id="634436"/>
    <lineage>
        <taxon>Bacteria</taxon>
        <taxon>Pseudomonadati</taxon>
        <taxon>Pseudomonadota</taxon>
        <taxon>Gammaproteobacteria</taxon>
        <taxon>Alteromonadales</taxon>
        <taxon>Alteromonadaceae</taxon>
        <taxon>Marisediminitalea</taxon>
    </lineage>
</organism>
<dbReference type="NCBIfam" id="TIGR00254">
    <property type="entry name" value="GGDEF"/>
    <property type="match status" value="1"/>
</dbReference>
<dbReference type="SMART" id="SM00267">
    <property type="entry name" value="GGDEF"/>
    <property type="match status" value="1"/>
</dbReference>
<evidence type="ECO:0000259" key="2">
    <source>
        <dbReference type="PROSITE" id="PS50883"/>
    </source>
</evidence>
<feature type="domain" description="GGDEF" evidence="4">
    <location>
        <begin position="291"/>
        <end position="424"/>
    </location>
</feature>
<protein>
    <submittedName>
        <fullName evidence="5">Diguanylate cyclase (GGDEF) domain-containing protein</fullName>
    </submittedName>
</protein>
<dbReference type="SUPFAM" id="SSF55073">
    <property type="entry name" value="Nucleotide cyclase"/>
    <property type="match status" value="1"/>
</dbReference>
<dbReference type="InterPro" id="IPR001633">
    <property type="entry name" value="EAL_dom"/>
</dbReference>
<dbReference type="InterPro" id="IPR050706">
    <property type="entry name" value="Cyclic-di-GMP_PDE-like"/>
</dbReference>
<dbReference type="AlphaFoldDB" id="A0A1M5R8L8"/>